<keyword evidence="2" id="KW-0238">DNA-binding</keyword>
<keyword evidence="3" id="KW-0804">Transcription</keyword>
<evidence type="ECO:0000256" key="1">
    <source>
        <dbReference type="ARBA" id="ARBA00023015"/>
    </source>
</evidence>
<dbReference type="InterPro" id="IPR000524">
    <property type="entry name" value="Tscrpt_reg_HTH_GntR"/>
</dbReference>
<evidence type="ECO:0000256" key="2">
    <source>
        <dbReference type="ARBA" id="ARBA00023125"/>
    </source>
</evidence>
<dbReference type="Proteomes" id="UP000009154">
    <property type="component" value="Chromosome"/>
</dbReference>
<dbReference type="EMBL" id="CP003119">
    <property type="protein sequence ID" value="AFA71901.1"/>
    <property type="molecule type" value="Genomic_DNA"/>
</dbReference>
<dbReference type="GO" id="GO:0003677">
    <property type="term" value="F:DNA binding"/>
    <property type="evidence" value="ECO:0007669"/>
    <property type="project" value="UniProtKB-KW"/>
</dbReference>
<dbReference type="AlphaFoldDB" id="H6MYM3"/>
<dbReference type="HOGENOM" id="CLU_017584_5_5_11"/>
<feature type="domain" description="HTH gntR-type" evidence="4">
    <location>
        <begin position="20"/>
        <end position="87"/>
    </location>
</feature>
<dbReference type="RefSeq" id="WP_014358845.1">
    <property type="nucleotide sequence ID" value="NC_016906.1"/>
</dbReference>
<protein>
    <submittedName>
        <fullName evidence="5">Putative transcriptional regulator, GntR family</fullName>
    </submittedName>
</protein>
<dbReference type="PROSITE" id="PS50949">
    <property type="entry name" value="HTH_GNTR"/>
    <property type="match status" value="1"/>
</dbReference>
<dbReference type="CDD" id="cd07377">
    <property type="entry name" value="WHTH_GntR"/>
    <property type="match status" value="1"/>
</dbReference>
<dbReference type="STRING" id="1112204.GPOL_c08340"/>
<organism evidence="5 6">
    <name type="scientific">Gordonia polyisoprenivorans (strain DSM 44266 / VH2)</name>
    <dbReference type="NCBI Taxonomy" id="1112204"/>
    <lineage>
        <taxon>Bacteria</taxon>
        <taxon>Bacillati</taxon>
        <taxon>Actinomycetota</taxon>
        <taxon>Actinomycetes</taxon>
        <taxon>Mycobacteriales</taxon>
        <taxon>Gordoniaceae</taxon>
        <taxon>Gordonia</taxon>
    </lineage>
</organism>
<dbReference type="Pfam" id="PF00392">
    <property type="entry name" value="GntR"/>
    <property type="match status" value="1"/>
</dbReference>
<dbReference type="SUPFAM" id="SSF48008">
    <property type="entry name" value="GntR ligand-binding domain-like"/>
    <property type="match status" value="1"/>
</dbReference>
<dbReference type="GeneID" id="90157921"/>
<dbReference type="SUPFAM" id="SSF46785">
    <property type="entry name" value="Winged helix' DNA-binding domain"/>
    <property type="match status" value="1"/>
</dbReference>
<dbReference type="SMART" id="SM00895">
    <property type="entry name" value="FCD"/>
    <property type="match status" value="1"/>
</dbReference>
<reference evidence="5 6" key="1">
    <citation type="journal article" date="2012" name="Appl. Environ. Microbiol.">
        <title>Involvement of two latex-clearing proteins during rubber degradation and insights into the subsequent degradation pathway revealed by the genome sequence of Gordonia polyisoprenivorans strain VH2.</title>
        <authorList>
            <person name="Hiessl S."/>
            <person name="Schuldes J."/>
            <person name="Thurmer A."/>
            <person name="Halbsguth T."/>
            <person name="Broker D."/>
            <person name="Angelov A."/>
            <person name="Liebl W."/>
            <person name="Daniel R."/>
            <person name="Steinbuchel A."/>
        </authorList>
    </citation>
    <scope>NUCLEOTIDE SEQUENCE [LARGE SCALE GENOMIC DNA]</scope>
    <source>
        <strain evidence="6">DSM 44266 / VH2</strain>
    </source>
</reference>
<dbReference type="eggNOG" id="COG1802">
    <property type="taxonomic scope" value="Bacteria"/>
</dbReference>
<dbReference type="InterPro" id="IPR011711">
    <property type="entry name" value="GntR_C"/>
</dbReference>
<name>H6MYM3_GORPV</name>
<sequence>MTTDATRPARASAIGVIKRENLRTTVTNALRAAVISGEMEPDVLYSAPTLSQQFGVSATPVREAMLDLMSEGLVTSVPNKGYMVLPVSDRDLDEITDIRLMTEPPATVAAARRLPGDIMPELRERAEKIVTAAQSSDLIGYVDADREFHLRILEFYGNTRLLKLVSDLRAQTRLYGLKSLVEHGTLVDSARQHHALLDLIEAQDFDALDPALRAHIGMTRGIWAKGVDD</sequence>
<keyword evidence="6" id="KW-1185">Reference proteome</keyword>
<dbReference type="SMART" id="SM00345">
    <property type="entry name" value="HTH_GNTR"/>
    <property type="match status" value="1"/>
</dbReference>
<dbReference type="KEGG" id="gpo:GPOL_c08340"/>
<evidence type="ECO:0000259" key="4">
    <source>
        <dbReference type="PROSITE" id="PS50949"/>
    </source>
</evidence>
<evidence type="ECO:0000313" key="5">
    <source>
        <dbReference type="EMBL" id="AFA71901.1"/>
    </source>
</evidence>
<dbReference type="Pfam" id="PF07729">
    <property type="entry name" value="FCD"/>
    <property type="match status" value="1"/>
</dbReference>
<dbReference type="PANTHER" id="PTHR43537">
    <property type="entry name" value="TRANSCRIPTIONAL REGULATOR, GNTR FAMILY"/>
    <property type="match status" value="1"/>
</dbReference>
<evidence type="ECO:0000256" key="3">
    <source>
        <dbReference type="ARBA" id="ARBA00023163"/>
    </source>
</evidence>
<dbReference type="Gene3D" id="1.10.10.10">
    <property type="entry name" value="Winged helix-like DNA-binding domain superfamily/Winged helix DNA-binding domain"/>
    <property type="match status" value="1"/>
</dbReference>
<dbReference type="Gene3D" id="1.20.120.530">
    <property type="entry name" value="GntR ligand-binding domain-like"/>
    <property type="match status" value="1"/>
</dbReference>
<gene>
    <name evidence="5" type="ordered locus">GPOL_c08340</name>
</gene>
<evidence type="ECO:0000313" key="6">
    <source>
        <dbReference type="Proteomes" id="UP000009154"/>
    </source>
</evidence>
<dbReference type="InterPro" id="IPR036390">
    <property type="entry name" value="WH_DNA-bd_sf"/>
</dbReference>
<dbReference type="GO" id="GO:0003700">
    <property type="term" value="F:DNA-binding transcription factor activity"/>
    <property type="evidence" value="ECO:0007669"/>
    <property type="project" value="InterPro"/>
</dbReference>
<accession>H6MYM3</accession>
<dbReference type="InterPro" id="IPR008920">
    <property type="entry name" value="TF_FadR/GntR_C"/>
</dbReference>
<dbReference type="PANTHER" id="PTHR43537:SF45">
    <property type="entry name" value="GNTR FAMILY REGULATORY PROTEIN"/>
    <property type="match status" value="1"/>
</dbReference>
<dbReference type="InterPro" id="IPR036388">
    <property type="entry name" value="WH-like_DNA-bd_sf"/>
</dbReference>
<proteinExistence type="predicted"/>
<keyword evidence="1" id="KW-0805">Transcription regulation</keyword>